<keyword evidence="7" id="KW-1185">Reference proteome</keyword>
<reference evidence="6 7" key="1">
    <citation type="submission" date="2024-03" db="EMBL/GenBank/DDBJ databases">
        <title>Human intestinal bacterial collection.</title>
        <authorList>
            <person name="Pauvert C."/>
            <person name="Hitch T.C.A."/>
            <person name="Clavel T."/>
        </authorList>
    </citation>
    <scope>NUCLEOTIDE SEQUENCE [LARGE SCALE GENOMIC DNA]</scope>
    <source>
        <strain evidence="6 7">CLA-AP-H18</strain>
    </source>
</reference>
<evidence type="ECO:0000313" key="6">
    <source>
        <dbReference type="EMBL" id="MEQ2565621.1"/>
    </source>
</evidence>
<dbReference type="PANTHER" id="PTHR21666:SF270">
    <property type="entry name" value="MUREIN HYDROLASE ACTIVATOR ENVC"/>
    <property type="match status" value="1"/>
</dbReference>
<keyword evidence="1" id="KW-0732">Signal</keyword>
<organism evidence="6 7">
    <name type="scientific">Ruminococcoides intestinihominis</name>
    <dbReference type="NCBI Taxonomy" id="3133161"/>
    <lineage>
        <taxon>Bacteria</taxon>
        <taxon>Bacillati</taxon>
        <taxon>Bacillota</taxon>
        <taxon>Clostridia</taxon>
        <taxon>Eubacteriales</taxon>
        <taxon>Oscillospiraceae</taxon>
        <taxon>Ruminococcoides</taxon>
    </lineage>
</organism>
<dbReference type="EMBL" id="JBBMFI010000014">
    <property type="protein sequence ID" value="MEQ2565621.1"/>
    <property type="molecule type" value="Genomic_DNA"/>
</dbReference>
<dbReference type="CDD" id="cd12797">
    <property type="entry name" value="M23_peptidase"/>
    <property type="match status" value="1"/>
</dbReference>
<sequence length="430" mass="46489">MKKEIISAILALTVVGGTFAIGAKVQPSTVVAQDSISELEQRQAELRQKSEQYQKELEKNNSKIAKTKQYQKTLLNRIDAVSDEIVVSQEKITTLNNQISAKTKKIKKLNSDISSRTNTLRKRIKTIYMSGDVSSLEIILGAKDFSDFLDKVELVRNVSNFDEKLISDIETDMKTVKSEKAALVKDKAKQVKEKKNLQAKQADLQSVVDENSKVLNTLYTRNKKQEAAIKANNGALNGIDDQIQSYYEKQAKKAAAKARKNNSSTGSNGGSNDNGSSNNGGGSYTPVTPSGSGYTWPVPGHTALSSVFGEDRGTYGHGAIDISDGSIMGATVVAADSGRVVVSNNSCTHNWGKSGSCGCGGGYGNYVWIDHDNGKCTIYGHLTRAVVSQGSYVSKGQVIGYVGSTGWSSGPHLHFECRINGTKYDPMSEF</sequence>
<keyword evidence="2" id="KW-0175">Coiled coil</keyword>
<protein>
    <submittedName>
        <fullName evidence="6">Peptidoglycan DD-metalloendopeptidase family protein</fullName>
    </submittedName>
</protein>
<feature type="domain" description="Peptidoglycan hydrolase PcsB coiled-coil" evidence="5">
    <location>
        <begin position="106"/>
        <end position="178"/>
    </location>
</feature>
<name>A0ABV1HU84_9FIRM</name>
<evidence type="ECO:0000256" key="2">
    <source>
        <dbReference type="SAM" id="Coils"/>
    </source>
</evidence>
<evidence type="ECO:0000259" key="4">
    <source>
        <dbReference type="Pfam" id="PF01551"/>
    </source>
</evidence>
<dbReference type="Gene3D" id="6.10.250.3150">
    <property type="match status" value="1"/>
</dbReference>
<proteinExistence type="predicted"/>
<dbReference type="SUPFAM" id="SSF51261">
    <property type="entry name" value="Duplicated hybrid motif"/>
    <property type="match status" value="1"/>
</dbReference>
<evidence type="ECO:0000256" key="3">
    <source>
        <dbReference type="SAM" id="MobiDB-lite"/>
    </source>
</evidence>
<accession>A0ABV1HU84</accession>
<dbReference type="RefSeq" id="WP_022505250.1">
    <property type="nucleotide sequence ID" value="NZ_JBBMEY010000005.1"/>
</dbReference>
<dbReference type="Gene3D" id="2.70.70.10">
    <property type="entry name" value="Glucose Permease (Domain IIA)"/>
    <property type="match status" value="1"/>
</dbReference>
<dbReference type="InterPro" id="IPR057309">
    <property type="entry name" value="PcsB_CC"/>
</dbReference>
<evidence type="ECO:0000313" key="7">
    <source>
        <dbReference type="Proteomes" id="UP001478133"/>
    </source>
</evidence>
<evidence type="ECO:0000256" key="1">
    <source>
        <dbReference type="ARBA" id="ARBA00022729"/>
    </source>
</evidence>
<feature type="compositionally biased region" description="Low complexity" evidence="3">
    <location>
        <begin position="261"/>
        <end position="277"/>
    </location>
</feature>
<feature type="domain" description="M23ase beta-sheet core" evidence="4">
    <location>
        <begin position="317"/>
        <end position="426"/>
    </location>
</feature>
<dbReference type="Pfam" id="PF24568">
    <property type="entry name" value="CC_PcsB"/>
    <property type="match status" value="1"/>
</dbReference>
<dbReference type="Pfam" id="PF01551">
    <property type="entry name" value="Peptidase_M23"/>
    <property type="match status" value="1"/>
</dbReference>
<dbReference type="InterPro" id="IPR011055">
    <property type="entry name" value="Dup_hybrid_motif"/>
</dbReference>
<feature type="coiled-coil region" evidence="2">
    <location>
        <begin position="36"/>
        <end position="63"/>
    </location>
</feature>
<evidence type="ECO:0000259" key="5">
    <source>
        <dbReference type="Pfam" id="PF24568"/>
    </source>
</evidence>
<dbReference type="InterPro" id="IPR050570">
    <property type="entry name" value="Cell_wall_metabolism_enzyme"/>
</dbReference>
<gene>
    <name evidence="6" type="ORF">ABFO16_05170</name>
</gene>
<dbReference type="InterPro" id="IPR016047">
    <property type="entry name" value="M23ase_b-sheet_dom"/>
</dbReference>
<dbReference type="PANTHER" id="PTHR21666">
    <property type="entry name" value="PEPTIDASE-RELATED"/>
    <property type="match status" value="1"/>
</dbReference>
<comment type="caution">
    <text evidence="6">The sequence shown here is derived from an EMBL/GenBank/DDBJ whole genome shotgun (WGS) entry which is preliminary data.</text>
</comment>
<feature type="region of interest" description="Disordered" evidence="3">
    <location>
        <begin position="254"/>
        <end position="293"/>
    </location>
</feature>
<dbReference type="Proteomes" id="UP001478133">
    <property type="component" value="Unassembled WGS sequence"/>
</dbReference>